<dbReference type="EC" id="6.3.4.2" evidence="3"/>
<dbReference type="InterPro" id="IPR029062">
    <property type="entry name" value="Class_I_gatase-like"/>
</dbReference>
<evidence type="ECO:0000313" key="11">
    <source>
        <dbReference type="EMBL" id="NDJ93588.1"/>
    </source>
</evidence>
<protein>
    <recommendedName>
        <fullName evidence="3">CTP synthase (glutamine hydrolyzing)</fullName>
        <ecNumber evidence="3">6.3.4.2</ecNumber>
    </recommendedName>
</protein>
<dbReference type="InterPro" id="IPR004468">
    <property type="entry name" value="CTP_synthase"/>
</dbReference>
<dbReference type="GO" id="GO:0005524">
    <property type="term" value="F:ATP binding"/>
    <property type="evidence" value="ECO:0007669"/>
    <property type="project" value="UniProtKB-KW"/>
</dbReference>
<accession>A0A6G3MHR2</accession>
<keyword evidence="8" id="KW-0665">Pyrimidine biosynthesis</keyword>
<dbReference type="PROSITE" id="PS51273">
    <property type="entry name" value="GATASE_TYPE_1"/>
    <property type="match status" value="1"/>
</dbReference>
<dbReference type="GO" id="GO:0044210">
    <property type="term" value="P:'de novo' CTP biosynthetic process"/>
    <property type="evidence" value="ECO:0007669"/>
    <property type="project" value="UniProtKB-UniPathway"/>
</dbReference>
<dbReference type="Gene3D" id="3.40.50.880">
    <property type="match status" value="1"/>
</dbReference>
<sequence length="158" mass="18354">MVIEFAQNILKLEHANSTEIDPDTPYPVIIEMPEFNPLQKGGTMRLGLRKTLFTSPQCHATTLYGTSEFIFERHRHRFEFNVKYKKQFEEKGFRFVAQDETGTRMEIVELPVDVHPYFIGVQYHPEFLSRPLSPSPVFKGLVQSSISHSSSRQIKHNE</sequence>
<dbReference type="SUPFAM" id="SSF52317">
    <property type="entry name" value="Class I glutamine amidotransferase-like"/>
    <property type="match status" value="1"/>
</dbReference>
<evidence type="ECO:0000256" key="7">
    <source>
        <dbReference type="ARBA" id="ARBA00022962"/>
    </source>
</evidence>
<feature type="domain" description="Glutamine amidotransferase" evidence="10">
    <location>
        <begin position="39"/>
        <end position="143"/>
    </location>
</feature>
<keyword evidence="7" id="KW-0315">Glutamine amidotransferase</keyword>
<organism evidence="11">
    <name type="scientific">Henneguya salminicola</name>
    <name type="common">Myxosporean</name>
    <dbReference type="NCBI Taxonomy" id="69463"/>
    <lineage>
        <taxon>Eukaryota</taxon>
        <taxon>Metazoa</taxon>
        <taxon>Cnidaria</taxon>
        <taxon>Myxozoa</taxon>
        <taxon>Myxosporea</taxon>
        <taxon>Bivalvulida</taxon>
        <taxon>Platysporina</taxon>
        <taxon>Myxobolidae</taxon>
        <taxon>Henneguya</taxon>
    </lineage>
</organism>
<dbReference type="Pfam" id="PF00117">
    <property type="entry name" value="GATase"/>
    <property type="match status" value="1"/>
</dbReference>
<comment type="catalytic activity">
    <reaction evidence="9">
        <text>UTP + L-glutamine + ATP + H2O = CTP + L-glutamate + ADP + phosphate + 2 H(+)</text>
        <dbReference type="Rhea" id="RHEA:26426"/>
        <dbReference type="ChEBI" id="CHEBI:15377"/>
        <dbReference type="ChEBI" id="CHEBI:15378"/>
        <dbReference type="ChEBI" id="CHEBI:29985"/>
        <dbReference type="ChEBI" id="CHEBI:30616"/>
        <dbReference type="ChEBI" id="CHEBI:37563"/>
        <dbReference type="ChEBI" id="CHEBI:43474"/>
        <dbReference type="ChEBI" id="CHEBI:46398"/>
        <dbReference type="ChEBI" id="CHEBI:58359"/>
        <dbReference type="ChEBI" id="CHEBI:456216"/>
        <dbReference type="EC" id="6.3.4.2"/>
    </reaction>
</comment>
<dbReference type="PANTHER" id="PTHR11550">
    <property type="entry name" value="CTP SYNTHASE"/>
    <property type="match status" value="1"/>
</dbReference>
<evidence type="ECO:0000256" key="6">
    <source>
        <dbReference type="ARBA" id="ARBA00022840"/>
    </source>
</evidence>
<keyword evidence="6" id="KW-0067">ATP-binding</keyword>
<keyword evidence="4" id="KW-0436">Ligase</keyword>
<proteinExistence type="inferred from homology"/>
<dbReference type="GO" id="GO:0042802">
    <property type="term" value="F:identical protein binding"/>
    <property type="evidence" value="ECO:0007669"/>
    <property type="project" value="TreeGrafter"/>
</dbReference>
<comment type="similarity">
    <text evidence="2">Belongs to the CTP synthase family.</text>
</comment>
<dbReference type="UniPathway" id="UPA00159">
    <property type="reaction ID" value="UER00277"/>
</dbReference>
<evidence type="ECO:0000256" key="5">
    <source>
        <dbReference type="ARBA" id="ARBA00022741"/>
    </source>
</evidence>
<dbReference type="EMBL" id="GHBP01004171">
    <property type="protein sequence ID" value="NDJ93588.1"/>
    <property type="molecule type" value="Transcribed_RNA"/>
</dbReference>
<evidence type="ECO:0000259" key="10">
    <source>
        <dbReference type="Pfam" id="PF00117"/>
    </source>
</evidence>
<dbReference type="PANTHER" id="PTHR11550:SF0">
    <property type="entry name" value="CTP SYNTHASE-RELATED"/>
    <property type="match status" value="1"/>
</dbReference>
<name>A0A6G3MHR2_HENSL</name>
<dbReference type="GO" id="GO:0019856">
    <property type="term" value="P:pyrimidine nucleobase biosynthetic process"/>
    <property type="evidence" value="ECO:0007669"/>
    <property type="project" value="TreeGrafter"/>
</dbReference>
<evidence type="ECO:0000256" key="8">
    <source>
        <dbReference type="ARBA" id="ARBA00022975"/>
    </source>
</evidence>
<comment type="pathway">
    <text evidence="1">Pyrimidine metabolism; CTP biosynthesis via de novo pathway; CTP from UDP: step 2/2.</text>
</comment>
<dbReference type="AlphaFoldDB" id="A0A6G3MHR2"/>
<reference evidence="11" key="1">
    <citation type="submission" date="2018-11" db="EMBL/GenBank/DDBJ databases">
        <title>Henneguya salminicola genome and transcriptome.</title>
        <authorList>
            <person name="Yahalomi D."/>
            <person name="Atkinson S.D."/>
            <person name="Neuhof M."/>
            <person name="Chang E.S."/>
            <person name="Philippe H."/>
            <person name="Cartwright P."/>
            <person name="Bartholomew J.L."/>
            <person name="Huchon D."/>
        </authorList>
    </citation>
    <scope>NUCLEOTIDE SEQUENCE</scope>
    <source>
        <strain evidence="11">Hz1</strain>
        <tissue evidence="11">Whole</tissue>
    </source>
</reference>
<evidence type="ECO:0000256" key="4">
    <source>
        <dbReference type="ARBA" id="ARBA00022598"/>
    </source>
</evidence>
<keyword evidence="5" id="KW-0547">Nucleotide-binding</keyword>
<evidence type="ECO:0000256" key="9">
    <source>
        <dbReference type="ARBA" id="ARBA00047781"/>
    </source>
</evidence>
<dbReference type="GO" id="GO:0003883">
    <property type="term" value="F:CTP synthase activity"/>
    <property type="evidence" value="ECO:0007669"/>
    <property type="project" value="UniProtKB-EC"/>
</dbReference>
<evidence type="ECO:0000256" key="2">
    <source>
        <dbReference type="ARBA" id="ARBA00007533"/>
    </source>
</evidence>
<evidence type="ECO:0000256" key="1">
    <source>
        <dbReference type="ARBA" id="ARBA00005171"/>
    </source>
</evidence>
<dbReference type="InterPro" id="IPR017926">
    <property type="entry name" value="GATASE"/>
</dbReference>
<evidence type="ECO:0000256" key="3">
    <source>
        <dbReference type="ARBA" id="ARBA00012291"/>
    </source>
</evidence>